<organism evidence="1 2">
    <name type="scientific">Buttiauxella agrestis</name>
    <dbReference type="NCBI Taxonomy" id="82977"/>
    <lineage>
        <taxon>Bacteria</taxon>
        <taxon>Pseudomonadati</taxon>
        <taxon>Pseudomonadota</taxon>
        <taxon>Gammaproteobacteria</taxon>
        <taxon>Enterobacterales</taxon>
        <taxon>Enterobacteriaceae</taxon>
        <taxon>Buttiauxella</taxon>
    </lineage>
</organism>
<accession>A0A381CDV0</accession>
<gene>
    <name evidence="1" type="ORF">NCTC12119_04614</name>
</gene>
<dbReference type="AlphaFoldDB" id="A0A381CDV0"/>
<evidence type="ECO:0000313" key="1">
    <source>
        <dbReference type="EMBL" id="SUW66017.1"/>
    </source>
</evidence>
<evidence type="ECO:0000313" key="2">
    <source>
        <dbReference type="Proteomes" id="UP000255528"/>
    </source>
</evidence>
<dbReference type="InterPro" id="IPR011735">
    <property type="entry name" value="WlaTC/HtrL_glycosyltransf"/>
</dbReference>
<sequence length="237" mass="27828">MIVFTSNDLVSRIQEIRAGKPTKVIPVDLRSTFGTFREKITEIQNDPEFKKLISPQQAKNPEYWSPDYALVCNLKSYFVMQAIKLGSVKNNLVAWVDFGYCRSTATLDGIKNWYYPFDDSKINLFTIRKQFSLKTMNDVLSGIFNNNVFIIGGAIVGSVKHWGEFHKLVWNCQRYLLQRKIIDDDQGVFLMCYYKNKELIRLNYLGDNKWFSLFKVFHRRNSVAWKIKNRLRVLRGK</sequence>
<dbReference type="Proteomes" id="UP000255528">
    <property type="component" value="Unassembled WGS sequence"/>
</dbReference>
<dbReference type="EMBL" id="UIGI01000001">
    <property type="protein sequence ID" value="SUW66017.1"/>
    <property type="molecule type" value="Genomic_DNA"/>
</dbReference>
<proteinExistence type="predicted"/>
<dbReference type="Pfam" id="PF09612">
    <property type="entry name" value="HtrL_YibB"/>
    <property type="match status" value="1"/>
</dbReference>
<protein>
    <submittedName>
        <fullName evidence="1">Protein YibB</fullName>
    </submittedName>
</protein>
<reference evidence="1 2" key="1">
    <citation type="submission" date="2018-06" db="EMBL/GenBank/DDBJ databases">
        <authorList>
            <consortium name="Pathogen Informatics"/>
            <person name="Doyle S."/>
        </authorList>
    </citation>
    <scope>NUCLEOTIDE SEQUENCE [LARGE SCALE GENOMIC DNA]</scope>
    <source>
        <strain evidence="1 2">NCTC12119</strain>
    </source>
</reference>
<name>A0A381CDV0_9ENTR</name>